<dbReference type="GO" id="GO:0046917">
    <property type="term" value="F:triphosphoribosyl-dephospho-CoA synthase activity"/>
    <property type="evidence" value="ECO:0007669"/>
    <property type="project" value="UniProtKB-UniRule"/>
</dbReference>
<dbReference type="GO" id="GO:0005524">
    <property type="term" value="F:ATP binding"/>
    <property type="evidence" value="ECO:0007669"/>
    <property type="project" value="UniProtKB-KW"/>
</dbReference>
<keyword evidence="6" id="KW-1133">Transmembrane helix</keyword>
<gene>
    <name evidence="5" type="primary">citG</name>
    <name evidence="7" type="ORF">LDX53_00575</name>
</gene>
<dbReference type="PANTHER" id="PTHR30201:SF2">
    <property type="entry name" value="2-(5''-TRIPHOSPHORIBOSYL)-3'-DEPHOSPHOCOENZYME-A SYNTHASE"/>
    <property type="match status" value="1"/>
</dbReference>
<dbReference type="InterPro" id="IPR002736">
    <property type="entry name" value="CitG"/>
</dbReference>
<keyword evidence="7" id="KW-0328">Glycosyltransferase</keyword>
<dbReference type="NCBIfam" id="NF002315">
    <property type="entry name" value="PRK01237.1"/>
    <property type="match status" value="1"/>
</dbReference>
<evidence type="ECO:0000313" key="8">
    <source>
        <dbReference type="Proteomes" id="UP001164557"/>
    </source>
</evidence>
<sequence>MTNSITTNALRALLYEVVTEPKPGLVNPASSGPHPDMDIYTFIDSSLSLESYFAAAVQIGQNFSATDLTKMFQQLRKRGIIAEKEMFTATHGVNTHKGAIFALGICACAESYSAVNNTELFLTITQMCRGLVHHDLVENNQLQTAGEKEFIQYQIGGARAQAEQGYPVVREVALPFLKNSTGTLQARPIDTLIKIAAVSVDSNLIKRAGNYSVIKWLHAGATKYLALGGYQTLAGRKQLQKLCRDCLIHNYSLGGCADLLIVTIFVALQRGYI</sequence>
<accession>A0AA47B430</accession>
<dbReference type="GO" id="GO:0016757">
    <property type="term" value="F:glycosyltransferase activity"/>
    <property type="evidence" value="ECO:0007669"/>
    <property type="project" value="UniProtKB-KW"/>
</dbReference>
<keyword evidence="3 5" id="KW-0547">Nucleotide-binding</keyword>
<comment type="catalytic activity">
    <reaction evidence="1 5">
        <text>3'-dephospho-CoA + ATP = 2'-(5''-triphospho-alpha-D-ribosyl)-3'-dephospho-CoA + adenine</text>
        <dbReference type="Rhea" id="RHEA:15117"/>
        <dbReference type="ChEBI" id="CHEBI:16708"/>
        <dbReference type="ChEBI" id="CHEBI:30616"/>
        <dbReference type="ChEBI" id="CHEBI:57328"/>
        <dbReference type="ChEBI" id="CHEBI:61378"/>
        <dbReference type="EC" id="2.4.2.52"/>
    </reaction>
</comment>
<dbReference type="Gene3D" id="1.10.4200.10">
    <property type="entry name" value="Triphosphoribosyl-dephospho-CoA protein"/>
    <property type="match status" value="2"/>
</dbReference>
<evidence type="ECO:0000256" key="4">
    <source>
        <dbReference type="ARBA" id="ARBA00022840"/>
    </source>
</evidence>
<protein>
    <recommendedName>
        <fullName evidence="5">Probable 2-(5''-triphosphoribosyl)-3'-dephosphocoenzyme-A synthase</fullName>
        <shortName evidence="5">2-(5''-triphosphoribosyl)-3'-dephospho-CoA synthase</shortName>
        <ecNumber evidence="5">2.4.2.52</ecNumber>
    </recommendedName>
</protein>
<evidence type="ECO:0000256" key="5">
    <source>
        <dbReference type="HAMAP-Rule" id="MF_00397"/>
    </source>
</evidence>
<dbReference type="EC" id="2.4.2.52" evidence="5"/>
<dbReference type="PANTHER" id="PTHR30201">
    <property type="entry name" value="TRIPHOSPHORIBOSYL-DEPHOSPHO-COA SYNTHASE"/>
    <property type="match status" value="1"/>
</dbReference>
<keyword evidence="8" id="KW-1185">Reference proteome</keyword>
<name>A0AA47B430_9LACO</name>
<evidence type="ECO:0000256" key="3">
    <source>
        <dbReference type="ARBA" id="ARBA00022741"/>
    </source>
</evidence>
<dbReference type="Pfam" id="PF01874">
    <property type="entry name" value="CitG"/>
    <property type="match status" value="1"/>
</dbReference>
<evidence type="ECO:0000256" key="2">
    <source>
        <dbReference type="ARBA" id="ARBA00022679"/>
    </source>
</evidence>
<dbReference type="RefSeq" id="WP_267274743.1">
    <property type="nucleotide sequence ID" value="NZ_CP084389.1"/>
</dbReference>
<dbReference type="HAMAP" id="MF_00397">
    <property type="entry name" value="CitG"/>
    <property type="match status" value="1"/>
</dbReference>
<proteinExistence type="inferred from homology"/>
<dbReference type="GO" id="GO:0051191">
    <property type="term" value="P:prosthetic group biosynthetic process"/>
    <property type="evidence" value="ECO:0007669"/>
    <property type="project" value="TreeGrafter"/>
</dbReference>
<dbReference type="AlphaFoldDB" id="A0AA47B430"/>
<keyword evidence="6" id="KW-0472">Membrane</keyword>
<keyword evidence="4 5" id="KW-0067">ATP-binding</keyword>
<evidence type="ECO:0000256" key="6">
    <source>
        <dbReference type="SAM" id="Phobius"/>
    </source>
</evidence>
<comment type="similarity">
    <text evidence="5">Belongs to the CitG/MdcB family.</text>
</comment>
<keyword evidence="2 5" id="KW-0808">Transferase</keyword>
<organism evidence="7 8">
    <name type="scientific">Lactobacillus helsingborgensis</name>
    <dbReference type="NCBI Taxonomy" id="1218494"/>
    <lineage>
        <taxon>Bacteria</taxon>
        <taxon>Bacillati</taxon>
        <taxon>Bacillota</taxon>
        <taxon>Bacilli</taxon>
        <taxon>Lactobacillales</taxon>
        <taxon>Lactobacillaceae</taxon>
        <taxon>Lactobacillus</taxon>
    </lineage>
</organism>
<reference evidence="7" key="1">
    <citation type="submission" date="2021-09" db="EMBL/GenBank/DDBJ databases">
        <title>Lactobacillus species from Apis mellifera, Switzerland.</title>
        <authorList>
            <person name="Pfister J."/>
            <person name="Brown A."/>
            <person name="Neumann P."/>
            <person name="Collaud A."/>
            <person name="Retschnig G."/>
            <person name="Perreten V."/>
        </authorList>
    </citation>
    <scope>NUCLEOTIDE SEQUENCE</scope>
    <source>
        <strain evidence="7">IBH002</strain>
    </source>
</reference>
<evidence type="ECO:0000313" key="7">
    <source>
        <dbReference type="EMBL" id="UZX29766.1"/>
    </source>
</evidence>
<dbReference type="NCBIfam" id="TIGR03125">
    <property type="entry name" value="citrate_citG"/>
    <property type="match status" value="1"/>
</dbReference>
<keyword evidence="6" id="KW-0812">Transmembrane</keyword>
<dbReference type="EMBL" id="CP084389">
    <property type="protein sequence ID" value="UZX29766.1"/>
    <property type="molecule type" value="Genomic_DNA"/>
</dbReference>
<feature type="transmembrane region" description="Helical" evidence="6">
    <location>
        <begin position="248"/>
        <end position="268"/>
    </location>
</feature>
<evidence type="ECO:0000256" key="1">
    <source>
        <dbReference type="ARBA" id="ARBA00001210"/>
    </source>
</evidence>
<dbReference type="InterPro" id="IPR017551">
    <property type="entry name" value="TriPribosyl-deP-CoA_syn_CitG"/>
</dbReference>
<dbReference type="Proteomes" id="UP001164557">
    <property type="component" value="Chromosome"/>
</dbReference>